<keyword evidence="3 12" id="KW-0732">Signal</keyword>
<dbReference type="OMA" id="AIKHWRG"/>
<evidence type="ECO:0000313" key="15">
    <source>
        <dbReference type="EMBL" id="ELU09826.1"/>
    </source>
</evidence>
<dbReference type="SUPFAM" id="SSF56487">
    <property type="entry name" value="SRCR-like"/>
    <property type="match status" value="3"/>
</dbReference>
<dbReference type="FunCoup" id="R7V2A4">
    <property type="interactions" value="13"/>
</dbReference>
<dbReference type="PANTHER" id="PTHR47653">
    <property type="entry name" value="PROTEIN BARK BEETLE"/>
    <property type="match status" value="1"/>
</dbReference>
<dbReference type="FunFam" id="3.10.250.10:FF:000016">
    <property type="entry name" value="Scavenger receptor cysteine-rich protein type 12"/>
    <property type="match status" value="1"/>
</dbReference>
<evidence type="ECO:0000256" key="10">
    <source>
        <dbReference type="SAM" id="MobiDB-lite"/>
    </source>
</evidence>
<feature type="chain" id="PRO_5008788637" description="SRCR domain-containing protein" evidence="12">
    <location>
        <begin position="26"/>
        <end position="2836"/>
    </location>
</feature>
<feature type="compositionally biased region" description="Polar residues" evidence="10">
    <location>
        <begin position="2667"/>
        <end position="2676"/>
    </location>
</feature>
<feature type="region of interest" description="Disordered" evidence="10">
    <location>
        <begin position="2652"/>
        <end position="2721"/>
    </location>
</feature>
<evidence type="ECO:0000256" key="12">
    <source>
        <dbReference type="SAM" id="SignalP"/>
    </source>
</evidence>
<feature type="disulfide bond" evidence="9">
    <location>
        <begin position="1866"/>
        <end position="1876"/>
    </location>
</feature>
<gene>
    <name evidence="15" type="ORF">CAPTEDRAFT_222540</name>
</gene>
<feature type="transmembrane region" description="Helical" evidence="11">
    <location>
        <begin position="2550"/>
        <end position="2578"/>
    </location>
</feature>
<dbReference type="InterPro" id="IPR036772">
    <property type="entry name" value="SRCR-like_dom_sf"/>
</dbReference>
<feature type="domain" description="SRCR" evidence="14">
    <location>
        <begin position="961"/>
        <end position="1065"/>
    </location>
</feature>
<dbReference type="Gene3D" id="2.160.20.10">
    <property type="entry name" value="Single-stranded right-handed beta-helix, Pectin lyase-like"/>
    <property type="match status" value="1"/>
</dbReference>
<dbReference type="InterPro" id="IPR011050">
    <property type="entry name" value="Pectin_lyase_fold/virulence"/>
</dbReference>
<protein>
    <recommendedName>
        <fullName evidence="18">SRCR domain-containing protein</fullName>
    </recommendedName>
</protein>
<evidence type="ECO:0000259" key="13">
    <source>
        <dbReference type="PROSITE" id="PS50041"/>
    </source>
</evidence>
<dbReference type="OrthoDB" id="536948at2759"/>
<dbReference type="InterPro" id="IPR053243">
    <property type="entry name" value="SJ_maturation_regulator"/>
</dbReference>
<dbReference type="Proteomes" id="UP000014760">
    <property type="component" value="Unassembled WGS sequence"/>
</dbReference>
<dbReference type="Gene3D" id="3.10.250.10">
    <property type="entry name" value="SRCR-like domain"/>
    <property type="match status" value="3"/>
</dbReference>
<dbReference type="PRINTS" id="PR00258">
    <property type="entry name" value="SPERACTRCPTR"/>
</dbReference>
<keyword evidence="5 11" id="KW-1133">Transmembrane helix</keyword>
<reference evidence="17" key="1">
    <citation type="submission" date="2012-12" db="EMBL/GenBank/DDBJ databases">
        <authorList>
            <person name="Hellsten U."/>
            <person name="Grimwood J."/>
            <person name="Chapman J.A."/>
            <person name="Shapiro H."/>
            <person name="Aerts A."/>
            <person name="Otillar R.P."/>
            <person name="Terry A.Y."/>
            <person name="Boore J.L."/>
            <person name="Simakov O."/>
            <person name="Marletaz F."/>
            <person name="Cho S.-J."/>
            <person name="Edsinger-Gonzales E."/>
            <person name="Havlak P."/>
            <person name="Kuo D.-H."/>
            <person name="Larsson T."/>
            <person name="Lv J."/>
            <person name="Arendt D."/>
            <person name="Savage R."/>
            <person name="Osoegawa K."/>
            <person name="de Jong P."/>
            <person name="Lindberg D.R."/>
            <person name="Seaver E.C."/>
            <person name="Weisblat D.A."/>
            <person name="Putnam N.H."/>
            <person name="Grigoriev I.V."/>
            <person name="Rokhsar D.S."/>
        </authorList>
    </citation>
    <scope>NUCLEOTIDE SEQUENCE</scope>
    <source>
        <strain evidence="17">I ESC-2004</strain>
    </source>
</reference>
<dbReference type="InterPro" id="IPR001304">
    <property type="entry name" value="C-type_lectin-like"/>
</dbReference>
<dbReference type="SUPFAM" id="SSF51126">
    <property type="entry name" value="Pectin lyase-like"/>
    <property type="match status" value="3"/>
</dbReference>
<evidence type="ECO:0000256" key="11">
    <source>
        <dbReference type="SAM" id="Phobius"/>
    </source>
</evidence>
<feature type="domain" description="C-type lectin" evidence="13">
    <location>
        <begin position="2450"/>
        <end position="2541"/>
    </location>
</feature>
<dbReference type="EnsemblMetazoa" id="CapteT222540">
    <property type="protein sequence ID" value="CapteP222540"/>
    <property type="gene ID" value="CapteG222540"/>
</dbReference>
<keyword evidence="2 11" id="KW-0812">Transmembrane</keyword>
<evidence type="ECO:0000256" key="3">
    <source>
        <dbReference type="ARBA" id="ARBA00022729"/>
    </source>
</evidence>
<feature type="signal peptide" evidence="12">
    <location>
        <begin position="1"/>
        <end position="25"/>
    </location>
</feature>
<feature type="domain" description="SRCR" evidence="14">
    <location>
        <begin position="1783"/>
        <end position="1899"/>
    </location>
</feature>
<reference evidence="15 17" key="2">
    <citation type="journal article" date="2013" name="Nature">
        <title>Insights into bilaterian evolution from three spiralian genomes.</title>
        <authorList>
            <person name="Simakov O."/>
            <person name="Marletaz F."/>
            <person name="Cho S.J."/>
            <person name="Edsinger-Gonzales E."/>
            <person name="Havlak P."/>
            <person name="Hellsten U."/>
            <person name="Kuo D.H."/>
            <person name="Larsson T."/>
            <person name="Lv J."/>
            <person name="Arendt D."/>
            <person name="Savage R."/>
            <person name="Osoegawa K."/>
            <person name="de Jong P."/>
            <person name="Grimwood J."/>
            <person name="Chapman J.A."/>
            <person name="Shapiro H."/>
            <person name="Aerts A."/>
            <person name="Otillar R.P."/>
            <person name="Terry A.Y."/>
            <person name="Boore J.L."/>
            <person name="Grigoriev I.V."/>
            <person name="Lindberg D.R."/>
            <person name="Seaver E.C."/>
            <person name="Weisblat D.A."/>
            <person name="Putnam N.H."/>
            <person name="Rokhsar D.S."/>
        </authorList>
    </citation>
    <scope>NUCLEOTIDE SEQUENCE</scope>
    <source>
        <strain evidence="15 17">I ESC-2004</strain>
    </source>
</reference>
<proteinExistence type="predicted"/>
<keyword evidence="6 11" id="KW-0472">Membrane</keyword>
<dbReference type="STRING" id="283909.R7V2A4"/>
<dbReference type="InterPro" id="IPR006626">
    <property type="entry name" value="PbH1"/>
</dbReference>
<evidence type="ECO:0000259" key="14">
    <source>
        <dbReference type="PROSITE" id="PS50287"/>
    </source>
</evidence>
<dbReference type="SUPFAM" id="SSF49854">
    <property type="entry name" value="Spermadhesin, CUB domain"/>
    <property type="match status" value="1"/>
</dbReference>
<dbReference type="Gene3D" id="2.60.120.290">
    <property type="entry name" value="Spermadhesin, CUB domain"/>
    <property type="match status" value="1"/>
</dbReference>
<dbReference type="EMBL" id="KB297895">
    <property type="protein sequence ID" value="ELU09826.1"/>
    <property type="molecule type" value="Genomic_DNA"/>
</dbReference>
<evidence type="ECO:0000256" key="8">
    <source>
        <dbReference type="ARBA" id="ARBA00023180"/>
    </source>
</evidence>
<accession>R7V2A4</accession>
<sequence length="2836" mass="322812">MGHATLGLLLLSAMLARSAVKAVRCEDITEGGWLDEDCIVRSNTLIKKDLFVEKSTKLTVNPGVELSFVSGVMLAVNGTLKAEGTETSRIKFTKDGDTVPSWPKDIRLVDEWSVAFGRLQLLYKGKWRGVCANSVNWTQEAVDVACKQLGFNNGTFSFVSWSRNDTDFMLYHNPACEGSETNILDCPNKNNIQIGHKICLQQQTVHLYCEGTPTSNPASDNWWGLEFYNSTYVLESNGNIWINESASTLVNVDIEYAGMDPTRQPVPAIRASPTPPHLINVTIKNCALDGTNFTDVKASTIIHNTLVSNNRGHGIVVESHIGRVSITDSLITDNYGNGVKAKFLDGKHAIFDESLTFCRNPDVGGAERFPILISGIPNDFPTCSKKFETQENNRITLTFLEMDIEPEATATLEVYDYSSQPGALLQRIDIMNGTLPTAITSTYHGIYIVFSRTLPKDERCPTLLDCVKFTLLLDSHPSTKPEFFMNNTEVSNNTQHGVYVENVRGYVMVNASNILSNQYGAGLRVYGGAGDVHVNASHLDGNLDNGVNITYDGGLRIFNMSSFDYNLGNGINITLNETSVDNKTRYASQQITEVFNSNFTSNDGFGIRVGNYCRSHEDESMRSSTPDKIVKNKVAVNESVFRDNMLDGVNLESCFRIIPEANMTNFTLAYNQFFNNHGHGIRINPLLNAVGRISNNTFMNHSRHALLIDNTDDFLKNREYSVLPVRYEIEWNSFYLNRGFYVANVRLTQGSTVQWCDFKFNTFTDNVIEGRNPVLNERTHAYAVVIISSSNVNFSRNHLENPQSKYELATMLLDQSSMLECTRQYWTTTDYDDIIPRIFDQFNRYNLARIEYHPVLRDGNLNTPAVTHDLTPIEIPFSRGDYLGGRLAVEFTTEGGKTYRVDRDISIISDGKFIVSPGTKLEFHNALGLYVEGYVKFDGNENEQIEMYLADEETLVNHTSVRLADGADEFEGRLEVRPEGEDEWGTVCGKGWTIVNSAVVCQMLGMVVHPDDWLVYANVPAPNSVPIWRSSVDCTVLDMNVLDCNADGINDHSCNHTNDVYVKCKPPTWAGIQFAATAASSLMKHTSISYAGLMDPAAILFSPAIKIAYNTHTLENLVIENNMADGLEIMKNDVFSNTKLSHSIVRNNFGNGVASRTSYFEVHFCTLQDNAKSGFEYNPHYTTYEAQQIRFGIHDALVLKEESMSYRLPDEGRKFVTTEQKFEMEENQIYTLEIFANDRHRVNMDIIDYNPDTHNENVTVYESRAADITENTISWTLEDDLVDFPITSAEDVLTVRWRVNGMSSGRFAFVVRSKLYSWRWPFGLIKVTNTTTQGNKNGIITRHYNQPSDEFLDLFFRYRWETINMYGVTFKNNLEEALKVPSITKYNELYMPTYEELQIPEKLAEIHYELDSNFFLENGGGVVGEHNHVEFSNNVWIWEVSHNRFERNRDGGFMIELPKVNLMYTELYNHSVDINDTVFEDNDNFAFRIDGFYCNSSIARNRWEKNRCKVGCITIAGTEKDFEMTDNQIYENSGKYIMEFNMQSHTPYTRWVDAQMQYNDIKRNRPLDDQQKENTIVSSTPTSYAFGVKGLQNITINRNLFDNYMDYELIGGQDSSSLENYLDVTENYWGTIDQVEIREKIFDFDNWNSYAIAEYYPYLLSDDFSGLLSTGGKQNPVFDPTKPLGGRIEENTELPYRDEPYIVERDLTVMPDVSLLIRPGVELQFYPNIGILVLGSLSAVGTEDKRIRFNPIAKSDIVTYSRKKRQTDVKELNAAPEGEGMQVRLIGGETDHDGWIEIYNSTERRWAMMCDDSFNDRTAEVACKTMGKEYSNVLVTTHRYYDIYVLGYPKMHEQVIEWFWRRTFVCDGKESNLEQCRFKQNYHLYRCMEAREYIYVRCGPRNLADNYDYWGNLRFSTPEYEHGNIVPGFSTLDYVDIYGAGILHEERVSAVQSVYRVPTTTHVSVSHCNWNGYEYIAPRDEYSVTYNSIENNNGFAIGGLVLNGESRYDVPQSSFVPLITSSVPYNVYGMVRMCSTEKLILVQDRLLLYYKYVFDTVDCIKVLRSKEPRKQIALRFLQLHMYNDSFYENSVEMYNGEYFDPQSLIGKVDANSTLFERSIKYETNEFFDTMGIRITASPAYGDFGFIAEVVTLPLSPGWRPDLGPGLRQTISHCSISNNEGGAFMFMNAGELNPSVIIEQNRITDNGLGMLNITSPPIMDFYVQNTRMMTISNNYIAYNYGSVAVNTTCNMLSNALYCNVTNNFIAYNSHGESLHIEGHYYQGFDIRDNYIAYNKPEHRNVIAMFGVSLNFSTNIIYNNTARCILNASVPEQVSINQRYFQNSIYDNWAYAENRSTIFLKSAKFSIRDNYLINRQNRYEIVTFNRTKLPEGTYPQVDAANNWWGGDVESFVSGRIWERRDDDNLIEVTYSPFYKTNASVLNGKCDPGWRQYDSKCYWYFGGVVDYAVADKHCRTMQGRLAKARDRDWERAFSDMVIQFQENYDELWYTWVYSDWQKSSWCTSLRNGRINHINCNEMHPFLCEKDPYPQVTIYWRPIIISLGCTGGMAILICLVCCCGLLKSHQRKNEKITRRLHMKREIAASKASLFSGSRAGTSAGLLHQDVQQQKRRRPPLTQTGEEPDFFNLAGVTMEESTDSMDKLKNMDSHRPSTPGSSMDYDSSKMGGSSYFDSDLGPVRQRPQYPQRVENEITSYNPNRSRSRENIFRNEAYDDDMSVVRGRNKSASTLGYQPQKRYSGGADLGGAYGGYAESSDGYPESTYAPSTSGYPESTMGYPQASRGYLTSTGGASGYSQPDTDTRPSAGGYVKPPRPRPKESAM</sequence>
<feature type="domain" description="SRCR" evidence="14">
    <location>
        <begin position="106"/>
        <end position="210"/>
    </location>
</feature>
<evidence type="ECO:0000313" key="16">
    <source>
        <dbReference type="EnsemblMetazoa" id="CapteP222540"/>
    </source>
</evidence>
<evidence type="ECO:0000256" key="1">
    <source>
        <dbReference type="ARBA" id="ARBA00004167"/>
    </source>
</evidence>
<dbReference type="Pfam" id="PF00530">
    <property type="entry name" value="SRCR"/>
    <property type="match status" value="3"/>
</dbReference>
<reference evidence="16" key="3">
    <citation type="submission" date="2015-06" db="UniProtKB">
        <authorList>
            <consortium name="EnsemblMetazoa"/>
        </authorList>
    </citation>
    <scope>IDENTIFICATION</scope>
</reference>
<comment type="subcellular location">
    <subcellularLocation>
        <location evidence="1">Membrane</location>
        <topology evidence="1">Single-pass membrane protein</topology>
    </subcellularLocation>
</comment>
<evidence type="ECO:0000313" key="17">
    <source>
        <dbReference type="Proteomes" id="UP000014760"/>
    </source>
</evidence>
<evidence type="ECO:0000256" key="4">
    <source>
        <dbReference type="ARBA" id="ARBA00022737"/>
    </source>
</evidence>
<keyword evidence="8" id="KW-0325">Glycoprotein</keyword>
<dbReference type="SUPFAM" id="SSF56436">
    <property type="entry name" value="C-type lectin-like"/>
    <property type="match status" value="1"/>
</dbReference>
<feature type="disulfide bond" evidence="9">
    <location>
        <begin position="176"/>
        <end position="186"/>
    </location>
</feature>
<dbReference type="EMBL" id="AMQN01006223">
    <property type="status" value="NOT_ANNOTATED_CDS"/>
    <property type="molecule type" value="Genomic_DNA"/>
</dbReference>
<feature type="region of interest" description="Disordered" evidence="10">
    <location>
        <begin position="2616"/>
        <end position="2639"/>
    </location>
</feature>
<keyword evidence="7 9" id="KW-1015">Disulfide bond</keyword>
<evidence type="ECO:0000256" key="5">
    <source>
        <dbReference type="ARBA" id="ARBA00022989"/>
    </source>
</evidence>
<dbReference type="CDD" id="cd00037">
    <property type="entry name" value="CLECT"/>
    <property type="match status" value="1"/>
</dbReference>
<feature type="compositionally biased region" description="Polar residues" evidence="10">
    <location>
        <begin position="2799"/>
        <end position="2813"/>
    </location>
</feature>
<keyword evidence="4" id="KW-0677">Repeat</keyword>
<dbReference type="InterPro" id="IPR016187">
    <property type="entry name" value="CTDL_fold"/>
</dbReference>
<dbReference type="SMART" id="SM00202">
    <property type="entry name" value="SR"/>
    <property type="match status" value="3"/>
</dbReference>
<dbReference type="Gene3D" id="3.10.100.10">
    <property type="entry name" value="Mannose-Binding Protein A, subunit A"/>
    <property type="match status" value="1"/>
</dbReference>
<organism evidence="15">
    <name type="scientific">Capitella teleta</name>
    <name type="common">Polychaete worm</name>
    <dbReference type="NCBI Taxonomy" id="283909"/>
    <lineage>
        <taxon>Eukaryota</taxon>
        <taxon>Metazoa</taxon>
        <taxon>Spiralia</taxon>
        <taxon>Lophotrochozoa</taxon>
        <taxon>Annelida</taxon>
        <taxon>Polychaeta</taxon>
        <taxon>Sedentaria</taxon>
        <taxon>Scolecida</taxon>
        <taxon>Capitellidae</taxon>
        <taxon>Capitella</taxon>
    </lineage>
</organism>
<dbReference type="PANTHER" id="PTHR47653:SF1">
    <property type="entry name" value="DELETED IN MALIGNANT BRAIN TUMORS 1 PROTEIN"/>
    <property type="match status" value="1"/>
</dbReference>
<evidence type="ECO:0000256" key="6">
    <source>
        <dbReference type="ARBA" id="ARBA00023136"/>
    </source>
</evidence>
<feature type="region of interest" description="Disordered" evidence="10">
    <location>
        <begin position="2740"/>
        <end position="2836"/>
    </location>
</feature>
<evidence type="ECO:0008006" key="18">
    <source>
        <dbReference type="Google" id="ProtNLM"/>
    </source>
</evidence>
<comment type="caution">
    <text evidence="9">Lacks conserved residue(s) required for the propagation of feature annotation.</text>
</comment>
<name>R7V2A4_CAPTE</name>
<dbReference type="PROSITE" id="PS50287">
    <property type="entry name" value="SRCR_2"/>
    <property type="match status" value="3"/>
</dbReference>
<dbReference type="PROSITE" id="PS50041">
    <property type="entry name" value="C_TYPE_LECTIN_2"/>
    <property type="match status" value="1"/>
</dbReference>
<dbReference type="InterPro" id="IPR012334">
    <property type="entry name" value="Pectin_lyas_fold"/>
</dbReference>
<dbReference type="HOGENOM" id="CLU_000296_1_0_1"/>
<dbReference type="GO" id="GO:0016020">
    <property type="term" value="C:membrane"/>
    <property type="evidence" value="ECO:0007669"/>
    <property type="project" value="UniProtKB-SubCell"/>
</dbReference>
<dbReference type="InterPro" id="IPR016186">
    <property type="entry name" value="C-type_lectin-like/link_sf"/>
</dbReference>
<dbReference type="SMART" id="SM00710">
    <property type="entry name" value="PbH1"/>
    <property type="match status" value="20"/>
</dbReference>
<feature type="compositionally biased region" description="Basic and acidic residues" evidence="10">
    <location>
        <begin position="2655"/>
        <end position="2666"/>
    </location>
</feature>
<feature type="disulfide bond" evidence="9">
    <location>
        <begin position="1034"/>
        <end position="1044"/>
    </location>
</feature>
<evidence type="ECO:0000256" key="9">
    <source>
        <dbReference type="PROSITE-ProRule" id="PRU00196"/>
    </source>
</evidence>
<dbReference type="InterPro" id="IPR001190">
    <property type="entry name" value="SRCR"/>
</dbReference>
<keyword evidence="17" id="KW-1185">Reference proteome</keyword>
<evidence type="ECO:0000256" key="2">
    <source>
        <dbReference type="ARBA" id="ARBA00022692"/>
    </source>
</evidence>
<dbReference type="GO" id="GO:0045217">
    <property type="term" value="P:cell-cell junction maintenance"/>
    <property type="evidence" value="ECO:0007669"/>
    <property type="project" value="TreeGrafter"/>
</dbReference>
<dbReference type="InterPro" id="IPR035914">
    <property type="entry name" value="Sperma_CUB_dom_sf"/>
</dbReference>
<evidence type="ECO:0000256" key="7">
    <source>
        <dbReference type="ARBA" id="ARBA00023157"/>
    </source>
</evidence>